<comment type="caution">
    <text evidence="1">The sequence shown here is derived from an EMBL/GenBank/DDBJ whole genome shotgun (WGS) entry which is preliminary data.</text>
</comment>
<dbReference type="RefSeq" id="WP_189149224.1">
    <property type="nucleotide sequence ID" value="NZ_BAABER010000036.1"/>
</dbReference>
<sequence>MTHHDGRKPGLAEDTVALVAGLADLAVCGLSGAVGSVKGLLRRSDLGDLLADGQEETKARGRLLLDRHGAPPPAHMEVLARTVTARSEGEGQ</sequence>
<dbReference type="AlphaFoldDB" id="A0A917P113"/>
<evidence type="ECO:0000313" key="1">
    <source>
        <dbReference type="EMBL" id="GGJ43618.1"/>
    </source>
</evidence>
<dbReference type="EMBL" id="BMMU01000015">
    <property type="protein sequence ID" value="GGJ43618.1"/>
    <property type="molecule type" value="Genomic_DNA"/>
</dbReference>
<evidence type="ECO:0008006" key="3">
    <source>
        <dbReference type="Google" id="ProtNLM"/>
    </source>
</evidence>
<name>A0A917P113_9ACTN</name>
<evidence type="ECO:0000313" key="2">
    <source>
        <dbReference type="Proteomes" id="UP000625682"/>
    </source>
</evidence>
<gene>
    <name evidence="1" type="ORF">GCM10012282_45630</name>
</gene>
<reference evidence="1" key="1">
    <citation type="journal article" date="2014" name="Int. J. Syst. Evol. Microbiol.">
        <title>Complete genome sequence of Corynebacterium casei LMG S-19264T (=DSM 44701T), isolated from a smear-ripened cheese.</title>
        <authorList>
            <consortium name="US DOE Joint Genome Institute (JGI-PGF)"/>
            <person name="Walter F."/>
            <person name="Albersmeier A."/>
            <person name="Kalinowski J."/>
            <person name="Ruckert C."/>
        </authorList>
    </citation>
    <scope>NUCLEOTIDE SEQUENCE</scope>
    <source>
        <strain evidence="1">CGMCC 4.7272</strain>
    </source>
</reference>
<protein>
    <recommendedName>
        <fullName evidence="3">Polyprenyl synthetase</fullName>
    </recommendedName>
</protein>
<proteinExistence type="predicted"/>
<keyword evidence="2" id="KW-1185">Reference proteome</keyword>
<dbReference type="Proteomes" id="UP000625682">
    <property type="component" value="Unassembled WGS sequence"/>
</dbReference>
<reference evidence="1" key="2">
    <citation type="submission" date="2020-09" db="EMBL/GenBank/DDBJ databases">
        <authorList>
            <person name="Sun Q."/>
            <person name="Zhou Y."/>
        </authorList>
    </citation>
    <scope>NUCLEOTIDE SEQUENCE</scope>
    <source>
        <strain evidence="1">CGMCC 4.7272</strain>
    </source>
</reference>
<accession>A0A917P113</accession>
<organism evidence="1 2">
    <name type="scientific">Streptomyces lacrimifluminis</name>
    <dbReference type="NCBI Taxonomy" id="1500077"/>
    <lineage>
        <taxon>Bacteria</taxon>
        <taxon>Bacillati</taxon>
        <taxon>Actinomycetota</taxon>
        <taxon>Actinomycetes</taxon>
        <taxon>Kitasatosporales</taxon>
        <taxon>Streptomycetaceae</taxon>
        <taxon>Streptomyces</taxon>
    </lineage>
</organism>